<dbReference type="InterPro" id="IPR001138">
    <property type="entry name" value="Zn2Cys6_DnaBD"/>
</dbReference>
<name>A0AAQ3R8R9_9PEZI</name>
<dbReference type="InterPro" id="IPR036864">
    <property type="entry name" value="Zn2-C6_fun-type_DNA-bd_sf"/>
</dbReference>
<keyword evidence="3" id="KW-0805">Transcription regulation</keyword>
<keyword evidence="5" id="KW-0804">Transcription</keyword>
<reference evidence="9 10" key="1">
    <citation type="submission" date="2023-11" db="EMBL/GenBank/DDBJ databases">
        <title>An acidophilic fungus is an integral part of prey digestion in a carnivorous sundew plant.</title>
        <authorList>
            <person name="Tsai I.J."/>
        </authorList>
    </citation>
    <scope>NUCLEOTIDE SEQUENCE [LARGE SCALE GENOMIC DNA]</scope>
    <source>
        <strain evidence="9">169a</strain>
    </source>
</reference>
<gene>
    <name evidence="9" type="ORF">R9X50_00216800</name>
</gene>
<feature type="domain" description="Zn(2)-C6 fungal-type" evidence="8">
    <location>
        <begin position="49"/>
        <end position="77"/>
    </location>
</feature>
<dbReference type="Gene3D" id="4.10.240.10">
    <property type="entry name" value="Zn(2)-C6 fungal-type DNA-binding domain"/>
    <property type="match status" value="1"/>
</dbReference>
<evidence type="ECO:0000256" key="1">
    <source>
        <dbReference type="ARBA" id="ARBA00022723"/>
    </source>
</evidence>
<evidence type="ECO:0000256" key="4">
    <source>
        <dbReference type="ARBA" id="ARBA00023125"/>
    </source>
</evidence>
<keyword evidence="1" id="KW-0479">Metal-binding</keyword>
<dbReference type="AlphaFoldDB" id="A0AAQ3R8R9"/>
<dbReference type="PROSITE" id="PS00463">
    <property type="entry name" value="ZN2_CY6_FUNGAL_1"/>
    <property type="match status" value="1"/>
</dbReference>
<proteinExistence type="predicted"/>
<dbReference type="Proteomes" id="UP001303373">
    <property type="component" value="Chromosome 3"/>
</dbReference>
<dbReference type="SUPFAM" id="SSF57701">
    <property type="entry name" value="Zn2/Cys6 DNA-binding domain"/>
    <property type="match status" value="1"/>
</dbReference>
<dbReference type="SMART" id="SM00066">
    <property type="entry name" value="GAL4"/>
    <property type="match status" value="1"/>
</dbReference>
<keyword evidence="2" id="KW-0862">Zinc</keyword>
<evidence type="ECO:0000256" key="3">
    <source>
        <dbReference type="ARBA" id="ARBA00023015"/>
    </source>
</evidence>
<keyword evidence="6" id="KW-0539">Nucleus</keyword>
<accession>A0AAQ3R8R9</accession>
<evidence type="ECO:0000313" key="10">
    <source>
        <dbReference type="Proteomes" id="UP001303373"/>
    </source>
</evidence>
<feature type="region of interest" description="Disordered" evidence="7">
    <location>
        <begin position="18"/>
        <end position="44"/>
    </location>
</feature>
<dbReference type="Pfam" id="PF00172">
    <property type="entry name" value="Zn_clus"/>
    <property type="match status" value="1"/>
</dbReference>
<evidence type="ECO:0000256" key="7">
    <source>
        <dbReference type="SAM" id="MobiDB-lite"/>
    </source>
</evidence>
<dbReference type="GO" id="GO:0008270">
    <property type="term" value="F:zinc ion binding"/>
    <property type="evidence" value="ECO:0007669"/>
    <property type="project" value="InterPro"/>
</dbReference>
<dbReference type="PANTHER" id="PTHR36206">
    <property type="entry name" value="ASPERCRYPTIN BIOSYNTHESIS CLUSTER-SPECIFIC TRANSCRIPTION REGULATOR ATNN-RELATED"/>
    <property type="match status" value="1"/>
</dbReference>
<dbReference type="CDD" id="cd00067">
    <property type="entry name" value="GAL4"/>
    <property type="match status" value="1"/>
</dbReference>
<keyword evidence="10" id="KW-1185">Reference proteome</keyword>
<evidence type="ECO:0000256" key="2">
    <source>
        <dbReference type="ARBA" id="ARBA00022833"/>
    </source>
</evidence>
<keyword evidence="4" id="KW-0238">DNA-binding</keyword>
<dbReference type="InterPro" id="IPR021858">
    <property type="entry name" value="Fun_TF"/>
</dbReference>
<sequence>MELSIANTGKVQISPLRKTELANGANQPTTVAQDRPKKTRASRPKVRTGCQTCKIRRVKCDETKPECGRCTSTGRKCDGYYIPPRKNQASNFASPEISESSSLEISSPDKSLGLVHVSPNELQALEFFHNCTAPGLSLFFDSDFWTKLVLQMSFAEPAIKHAMVAAGWLHKRREFGGSNSHPPPTFKLTADGWPVQVATPTDKDWEVPDHNDPFAISHYNKALSLLSTHLKRQDASVEVTLLACILFVGIEFLRGDSDPALKHFQAGMNIALASLAKAETKSMMTTSVQRMREHMLPFFNRLELLSTLFGNDAPWTYPVELVESVPSVFMSLNEARNSLVHLMNLSLRFIRYVKYRKYDRRVLPDDLSRRDALLEKLAAWKSTFSLLMLSGTLSSRDLNASKILLVHHIVSRIWLDVSIFPEECAHDVHMPDFENMIKLAEDVRANSEVPEQLKNRPSSFLFDMEVVSPLYFVAMKCRQPQLRRRTIALLRNMARREGLWDSKMAAAVAERSMEIEEEHLTTLDGSELPLENHRLQNAHINSVVGLRPGVHSVVFHAKPEGVDGDWKLWTETIVAPGQSYV</sequence>
<dbReference type="PANTHER" id="PTHR36206:SF12">
    <property type="entry name" value="ASPERCRYPTIN BIOSYNTHESIS CLUSTER-SPECIFIC TRANSCRIPTION REGULATOR ATNN-RELATED"/>
    <property type="match status" value="1"/>
</dbReference>
<evidence type="ECO:0000256" key="6">
    <source>
        <dbReference type="ARBA" id="ARBA00023242"/>
    </source>
</evidence>
<evidence type="ECO:0000256" key="5">
    <source>
        <dbReference type="ARBA" id="ARBA00023163"/>
    </source>
</evidence>
<dbReference type="GO" id="GO:0000981">
    <property type="term" value="F:DNA-binding transcription factor activity, RNA polymerase II-specific"/>
    <property type="evidence" value="ECO:0007669"/>
    <property type="project" value="InterPro"/>
</dbReference>
<evidence type="ECO:0000259" key="8">
    <source>
        <dbReference type="PROSITE" id="PS50048"/>
    </source>
</evidence>
<protein>
    <recommendedName>
        <fullName evidence="8">Zn(2)-C6 fungal-type domain-containing protein</fullName>
    </recommendedName>
</protein>
<dbReference type="EMBL" id="CP138582">
    <property type="protein sequence ID" value="WPG99354.1"/>
    <property type="molecule type" value="Genomic_DNA"/>
</dbReference>
<dbReference type="GO" id="GO:0003677">
    <property type="term" value="F:DNA binding"/>
    <property type="evidence" value="ECO:0007669"/>
    <property type="project" value="UniProtKB-KW"/>
</dbReference>
<evidence type="ECO:0000313" key="9">
    <source>
        <dbReference type="EMBL" id="WPG99354.1"/>
    </source>
</evidence>
<organism evidence="9 10">
    <name type="scientific">Acrodontium crateriforme</name>
    <dbReference type="NCBI Taxonomy" id="150365"/>
    <lineage>
        <taxon>Eukaryota</taxon>
        <taxon>Fungi</taxon>
        <taxon>Dikarya</taxon>
        <taxon>Ascomycota</taxon>
        <taxon>Pezizomycotina</taxon>
        <taxon>Dothideomycetes</taxon>
        <taxon>Dothideomycetidae</taxon>
        <taxon>Mycosphaerellales</taxon>
        <taxon>Teratosphaeriaceae</taxon>
        <taxon>Acrodontium</taxon>
    </lineage>
</organism>
<dbReference type="Pfam" id="PF11951">
    <property type="entry name" value="Fungal_trans_2"/>
    <property type="match status" value="1"/>
</dbReference>
<dbReference type="PROSITE" id="PS50048">
    <property type="entry name" value="ZN2_CY6_FUNGAL_2"/>
    <property type="match status" value="1"/>
</dbReference>
<dbReference type="InterPro" id="IPR052360">
    <property type="entry name" value="Transcr_Regulatory_Proteins"/>
</dbReference>